<dbReference type="SUPFAM" id="SSF51569">
    <property type="entry name" value="Aldolase"/>
    <property type="match status" value="1"/>
</dbReference>
<evidence type="ECO:0000256" key="8">
    <source>
        <dbReference type="ARBA" id="ARBA00023277"/>
    </source>
</evidence>
<dbReference type="RefSeq" id="WP_066650425.1">
    <property type="nucleotide sequence ID" value="NZ_VWXL01000077.1"/>
</dbReference>
<evidence type="ECO:0000256" key="4">
    <source>
        <dbReference type="ARBA" id="ARBA00011233"/>
    </source>
</evidence>
<keyword evidence="10" id="KW-1185">Reference proteome</keyword>
<comment type="catalytic activity">
    <reaction evidence="1">
        <text>2-dehydro-3-deoxy-6-phospho-D-gluconate = D-glyceraldehyde 3-phosphate + pyruvate</text>
        <dbReference type="Rhea" id="RHEA:17089"/>
        <dbReference type="ChEBI" id="CHEBI:15361"/>
        <dbReference type="ChEBI" id="CHEBI:57569"/>
        <dbReference type="ChEBI" id="CHEBI:59776"/>
        <dbReference type="EC" id="4.1.2.14"/>
    </reaction>
</comment>
<keyword evidence="6" id="KW-0456">Lyase</keyword>
<accession>A0A6N8I1H9</accession>
<dbReference type="AlphaFoldDB" id="A0A6N8I1H9"/>
<dbReference type="EMBL" id="VWXL01000077">
    <property type="protein sequence ID" value="MVB11971.1"/>
    <property type="molecule type" value="Genomic_DNA"/>
</dbReference>
<sequence length="211" mass="22511">MIDMTRMLYKIGIIPVIKMDCLEHAVPLAKALKNGGLPAAEITFRSDAAADSIRAIAKEVPELFVCAGTVLTVQNAELAVDAGAKAMISPGTNLSVVRWCIENKIPVFPGCATPTEVEACMREGLSVVKLFPAEVVGGIAMLKALSGPYSGMKFMPTGGVKPGNVKEYLSQKNVLACGGTWMVPEDLLTDGKFDEIEALTKEAAKLRDEIR</sequence>
<dbReference type="InterPro" id="IPR000887">
    <property type="entry name" value="Aldlse_KDPG_KHG"/>
</dbReference>
<dbReference type="PANTHER" id="PTHR30246">
    <property type="entry name" value="2-KETO-3-DEOXY-6-PHOSPHOGLUCONATE ALDOLASE"/>
    <property type="match status" value="1"/>
</dbReference>
<dbReference type="InterPro" id="IPR013785">
    <property type="entry name" value="Aldolase_TIM"/>
</dbReference>
<comment type="caution">
    <text evidence="9">The sequence shown here is derived from an EMBL/GenBank/DDBJ whole genome shotgun (WGS) entry which is preliminary data.</text>
</comment>
<dbReference type="PROSITE" id="PS00159">
    <property type="entry name" value="ALDOLASE_KDPG_KHG_1"/>
    <property type="match status" value="1"/>
</dbReference>
<evidence type="ECO:0000256" key="7">
    <source>
        <dbReference type="ARBA" id="ARBA00023270"/>
    </source>
</evidence>
<comment type="similarity">
    <text evidence="3">Belongs to the KHG/KDPG aldolase family.</text>
</comment>
<dbReference type="PROSITE" id="PS00160">
    <property type="entry name" value="ALDOLASE_KDPG_KHG_2"/>
    <property type="match status" value="1"/>
</dbReference>
<dbReference type="NCBIfam" id="NF004325">
    <property type="entry name" value="PRK05718.1"/>
    <property type="match status" value="1"/>
</dbReference>
<organism evidence="9 10">
    <name type="scientific">Caproicibacter fermentans</name>
    <dbReference type="NCBI Taxonomy" id="2576756"/>
    <lineage>
        <taxon>Bacteria</taxon>
        <taxon>Bacillati</taxon>
        <taxon>Bacillota</taxon>
        <taxon>Clostridia</taxon>
        <taxon>Eubacteriales</taxon>
        <taxon>Acutalibacteraceae</taxon>
        <taxon>Caproicibacter</taxon>
    </lineage>
</organism>
<keyword evidence="7" id="KW-0704">Schiff base</keyword>
<dbReference type="OrthoDB" id="9802667at2"/>
<reference evidence="9 10" key="1">
    <citation type="submission" date="2019-09" db="EMBL/GenBank/DDBJ databases">
        <title>Genome sequence of Clostridium sp. EA1.</title>
        <authorList>
            <person name="Poehlein A."/>
            <person name="Bengelsdorf F.R."/>
            <person name="Daniel R."/>
        </authorList>
    </citation>
    <scope>NUCLEOTIDE SEQUENCE [LARGE SCALE GENOMIC DNA]</scope>
    <source>
        <strain evidence="9 10">EA1</strain>
    </source>
</reference>
<dbReference type="PANTHER" id="PTHR30246:SF1">
    <property type="entry name" value="2-DEHYDRO-3-DEOXY-6-PHOSPHOGALACTONATE ALDOLASE-RELATED"/>
    <property type="match status" value="1"/>
</dbReference>
<evidence type="ECO:0000256" key="5">
    <source>
        <dbReference type="ARBA" id="ARBA00013063"/>
    </source>
</evidence>
<dbReference type="NCBIfam" id="TIGR01182">
    <property type="entry name" value="eda"/>
    <property type="match status" value="1"/>
</dbReference>
<proteinExistence type="inferred from homology"/>
<name>A0A6N8I1H9_9FIRM</name>
<comment type="subunit">
    <text evidence="4">Homotrimer.</text>
</comment>
<evidence type="ECO:0000256" key="2">
    <source>
        <dbReference type="ARBA" id="ARBA00004736"/>
    </source>
</evidence>
<evidence type="ECO:0000256" key="1">
    <source>
        <dbReference type="ARBA" id="ARBA00000654"/>
    </source>
</evidence>
<dbReference type="CDD" id="cd00452">
    <property type="entry name" value="KDPG_aldolase"/>
    <property type="match status" value="1"/>
</dbReference>
<dbReference type="Pfam" id="PF01081">
    <property type="entry name" value="Aldolase"/>
    <property type="match status" value="1"/>
</dbReference>
<dbReference type="Gene3D" id="3.20.20.70">
    <property type="entry name" value="Aldolase class I"/>
    <property type="match status" value="1"/>
</dbReference>
<protein>
    <recommendedName>
        <fullName evidence="5">2-dehydro-3-deoxy-phosphogluconate aldolase</fullName>
        <ecNumber evidence="5">4.1.2.14</ecNumber>
    </recommendedName>
</protein>
<evidence type="ECO:0000313" key="9">
    <source>
        <dbReference type="EMBL" id="MVB11971.1"/>
    </source>
</evidence>
<keyword evidence="8" id="KW-0119">Carbohydrate metabolism</keyword>
<evidence type="ECO:0000313" key="10">
    <source>
        <dbReference type="Proteomes" id="UP000469440"/>
    </source>
</evidence>
<dbReference type="Proteomes" id="UP000469440">
    <property type="component" value="Unassembled WGS sequence"/>
</dbReference>
<evidence type="ECO:0000256" key="6">
    <source>
        <dbReference type="ARBA" id="ARBA00023239"/>
    </source>
</evidence>
<evidence type="ECO:0000256" key="3">
    <source>
        <dbReference type="ARBA" id="ARBA00006906"/>
    </source>
</evidence>
<dbReference type="GO" id="GO:0008675">
    <property type="term" value="F:2-dehydro-3-deoxy-phosphogluconate aldolase activity"/>
    <property type="evidence" value="ECO:0007669"/>
    <property type="project" value="UniProtKB-EC"/>
</dbReference>
<dbReference type="InterPro" id="IPR031338">
    <property type="entry name" value="KDPG/KHG_AS_2"/>
</dbReference>
<gene>
    <name evidence="9" type="primary">eda</name>
    <name evidence="9" type="ORF">CAFE_27000</name>
</gene>
<comment type="pathway">
    <text evidence="2">Carbohydrate acid metabolism; 2-dehydro-3-deoxy-D-gluconate degradation; D-glyceraldehyde 3-phosphate and pyruvate from 2-dehydro-3-deoxy-D-gluconate: step 2/2.</text>
</comment>
<dbReference type="InterPro" id="IPR031337">
    <property type="entry name" value="KDPG/KHG_AS_1"/>
</dbReference>
<dbReference type="EC" id="4.1.2.14" evidence="5"/>